<dbReference type="Proteomes" id="UP001141434">
    <property type="component" value="Unassembled WGS sequence"/>
</dbReference>
<feature type="region of interest" description="Disordered" evidence="1">
    <location>
        <begin position="271"/>
        <end position="299"/>
    </location>
</feature>
<dbReference type="GO" id="GO:0006139">
    <property type="term" value="P:nucleobase-containing compound metabolic process"/>
    <property type="evidence" value="ECO:0007669"/>
    <property type="project" value="UniProtKB-ARBA"/>
</dbReference>
<sequence>MDIEQTIRGIKPLCGRIVPIRTIQETRPPEEFADAYVAEVNVKAASKVIKALDAAFPRDSSLQLSHLRRFAKRELLPAPLRSVIEEGSSSPATSAQTIFVLISPPLPDTNALQALLAPFAPPATPVAVTPSADAPLDSSTTGPALSKIHLHTTKVPLYPPFNTHQAETWTKSLWPVIFNPAAPRATIAPPPQILGRAQDSIQSRAGYYLSLAQKVADEASQSGRGRGVGAVIVDPALEAQIDAVNHELDPDRPSRWPEAVLAVAGDARYARPEAGEPSQAALHAGVAPNPASKTYNADLEGGPELHALMRAVEMVARWRREEDRRDQASLSEEAPHSWLSPLESYFLYQSHPPSRSPAPDSPSSPRKRKHEAPNPESSACALDPQTDLPAPPPSSVALPDPTITHSTHTETGNPLPASSASPSHSAPAPTSSRIRTRSQGGYLCTDLDVYISHEPCLCCSMGMLLSRFRAVVFPRSGRMESGGLASEPVVTPTPDDRDDQHGGGGGATTGADAETGTNESLDERIYYGLHWRKELNWRALGFEFLEDEELENKTAVVFNA</sequence>
<evidence type="ECO:0000313" key="2">
    <source>
        <dbReference type="EMBL" id="KAJ5105204.1"/>
    </source>
</evidence>
<dbReference type="GeneID" id="81392301"/>
<evidence type="ECO:0008006" key="4">
    <source>
        <dbReference type="Google" id="ProtNLM"/>
    </source>
</evidence>
<dbReference type="GO" id="GO:0003824">
    <property type="term" value="F:catalytic activity"/>
    <property type="evidence" value="ECO:0007669"/>
    <property type="project" value="InterPro"/>
</dbReference>
<dbReference type="InterPro" id="IPR016193">
    <property type="entry name" value="Cytidine_deaminase-like"/>
</dbReference>
<dbReference type="SUPFAM" id="SSF53927">
    <property type="entry name" value="Cytidine deaminase-like"/>
    <property type="match status" value="1"/>
</dbReference>
<dbReference type="RefSeq" id="XP_056514200.1">
    <property type="nucleotide sequence ID" value="XM_056653133.1"/>
</dbReference>
<gene>
    <name evidence="2" type="ORF">NUU61_002551</name>
</gene>
<accession>A0A9W9FRR9</accession>
<feature type="region of interest" description="Disordered" evidence="1">
    <location>
        <begin position="479"/>
        <end position="517"/>
    </location>
</feature>
<dbReference type="OrthoDB" id="3180714at2759"/>
<organism evidence="2 3">
    <name type="scientific">Penicillium alfredii</name>
    <dbReference type="NCBI Taxonomy" id="1506179"/>
    <lineage>
        <taxon>Eukaryota</taxon>
        <taxon>Fungi</taxon>
        <taxon>Dikarya</taxon>
        <taxon>Ascomycota</taxon>
        <taxon>Pezizomycotina</taxon>
        <taxon>Eurotiomycetes</taxon>
        <taxon>Eurotiomycetidae</taxon>
        <taxon>Eurotiales</taxon>
        <taxon>Aspergillaceae</taxon>
        <taxon>Penicillium</taxon>
    </lineage>
</organism>
<dbReference type="AlphaFoldDB" id="A0A9W9FRR9"/>
<feature type="region of interest" description="Disordered" evidence="1">
    <location>
        <begin position="349"/>
        <end position="435"/>
    </location>
</feature>
<feature type="compositionally biased region" description="Low complexity" evidence="1">
    <location>
        <begin position="416"/>
        <end position="432"/>
    </location>
</feature>
<keyword evidence="3" id="KW-1185">Reference proteome</keyword>
<reference evidence="2" key="1">
    <citation type="submission" date="2022-11" db="EMBL/GenBank/DDBJ databases">
        <authorList>
            <person name="Petersen C."/>
        </authorList>
    </citation>
    <scope>NUCLEOTIDE SEQUENCE</scope>
    <source>
        <strain evidence="2">IBT 34128</strain>
    </source>
</reference>
<dbReference type="EMBL" id="JAPMSZ010000004">
    <property type="protein sequence ID" value="KAJ5105204.1"/>
    <property type="molecule type" value="Genomic_DNA"/>
</dbReference>
<evidence type="ECO:0000313" key="3">
    <source>
        <dbReference type="Proteomes" id="UP001141434"/>
    </source>
</evidence>
<feature type="compositionally biased region" description="Polar residues" evidence="1">
    <location>
        <begin position="403"/>
        <end position="412"/>
    </location>
</feature>
<evidence type="ECO:0000256" key="1">
    <source>
        <dbReference type="SAM" id="MobiDB-lite"/>
    </source>
</evidence>
<name>A0A9W9FRR9_9EURO</name>
<protein>
    <recommendedName>
        <fullName evidence="4">CMP/dCMP-type deaminase domain-containing protein</fullName>
    </recommendedName>
</protein>
<comment type="caution">
    <text evidence="2">The sequence shown here is derived from an EMBL/GenBank/DDBJ whole genome shotgun (WGS) entry which is preliminary data.</text>
</comment>
<proteinExistence type="predicted"/>
<reference evidence="2" key="2">
    <citation type="journal article" date="2023" name="IMA Fungus">
        <title>Comparative genomic study of the Penicillium genus elucidates a diverse pangenome and 15 lateral gene transfer events.</title>
        <authorList>
            <person name="Petersen C."/>
            <person name="Sorensen T."/>
            <person name="Nielsen M.R."/>
            <person name="Sondergaard T.E."/>
            <person name="Sorensen J.L."/>
            <person name="Fitzpatrick D.A."/>
            <person name="Frisvad J.C."/>
            <person name="Nielsen K.L."/>
        </authorList>
    </citation>
    <scope>NUCLEOTIDE SEQUENCE</scope>
    <source>
        <strain evidence="2">IBT 34128</strain>
    </source>
</reference>
<dbReference type="Gene3D" id="3.40.140.10">
    <property type="entry name" value="Cytidine Deaminase, domain 2"/>
    <property type="match status" value="1"/>
</dbReference>